<dbReference type="AlphaFoldDB" id="G9YKW9"/>
<feature type="transmembrane region" description="Helical" evidence="7">
    <location>
        <begin position="68"/>
        <end position="92"/>
    </location>
</feature>
<feature type="transmembrane region" description="Helical" evidence="7">
    <location>
        <begin position="234"/>
        <end position="254"/>
    </location>
</feature>
<dbReference type="GO" id="GO:0055085">
    <property type="term" value="P:transmembrane transport"/>
    <property type="evidence" value="ECO:0007669"/>
    <property type="project" value="InterPro"/>
</dbReference>
<keyword evidence="2 7" id="KW-0813">Transport</keyword>
<feature type="domain" description="ABC transmembrane type-1" evidence="8">
    <location>
        <begin position="64"/>
        <end position="254"/>
    </location>
</feature>
<sequence>MNRRRIFLRAWPLLLLLAVAVFAPVVAPWDPWEMTVPFLPPSAEHWLGTNDLGQDIFSELVFGARTSLLVGFTASLVITVFGSFLGACAGYFGGWVDRVSMVFINVALTIPSLPLVIVLSAFLSRSVWNIILCICLTGWVGTARLVRTQTLRLRELGFIRNCKTMGCGPFYILIRHLLPNLRAIILTKGLLSVASAMLTETSVSYLGLGPMTSKSWGTTLSDAFRVGGIFNGYWWWYIPPIVLISLTIFCFLSLRGLDQKAG</sequence>
<dbReference type="Gene3D" id="1.10.3720.10">
    <property type="entry name" value="MetI-like"/>
    <property type="match status" value="1"/>
</dbReference>
<dbReference type="GO" id="GO:0005886">
    <property type="term" value="C:plasma membrane"/>
    <property type="evidence" value="ECO:0007669"/>
    <property type="project" value="UniProtKB-SubCell"/>
</dbReference>
<keyword evidence="3" id="KW-1003">Cell membrane</keyword>
<comment type="subcellular location">
    <subcellularLocation>
        <location evidence="1 7">Cell membrane</location>
        <topology evidence="1 7">Multi-pass membrane protein</topology>
    </subcellularLocation>
</comment>
<dbReference type="PANTHER" id="PTHR43386">
    <property type="entry name" value="OLIGOPEPTIDE TRANSPORT SYSTEM PERMEASE PROTEIN APPC"/>
    <property type="match status" value="1"/>
</dbReference>
<keyword evidence="6 7" id="KW-0472">Membrane</keyword>
<evidence type="ECO:0000313" key="10">
    <source>
        <dbReference type="Proteomes" id="UP000004459"/>
    </source>
</evidence>
<dbReference type="InterPro" id="IPR000515">
    <property type="entry name" value="MetI-like"/>
</dbReference>
<evidence type="ECO:0000256" key="1">
    <source>
        <dbReference type="ARBA" id="ARBA00004651"/>
    </source>
</evidence>
<feature type="transmembrane region" description="Helical" evidence="7">
    <location>
        <begin position="127"/>
        <end position="146"/>
    </location>
</feature>
<evidence type="ECO:0000256" key="6">
    <source>
        <dbReference type="ARBA" id="ARBA00023136"/>
    </source>
</evidence>
<accession>G9YKW9</accession>
<dbReference type="SUPFAM" id="SSF161098">
    <property type="entry name" value="MetI-like"/>
    <property type="match status" value="1"/>
</dbReference>
<reference evidence="9 10" key="1">
    <citation type="submission" date="2011-08" db="EMBL/GenBank/DDBJ databases">
        <authorList>
            <person name="Weinstock G."/>
            <person name="Sodergren E."/>
            <person name="Clifton S."/>
            <person name="Fulton L."/>
            <person name="Fulton B."/>
            <person name="Courtney L."/>
            <person name="Fronick C."/>
            <person name="Harrison M."/>
            <person name="Strong C."/>
            <person name="Farmer C."/>
            <person name="Delahaunty K."/>
            <person name="Markovic C."/>
            <person name="Hall O."/>
            <person name="Minx P."/>
            <person name="Tomlinson C."/>
            <person name="Mitreva M."/>
            <person name="Hou S."/>
            <person name="Chen J."/>
            <person name="Wollam A."/>
            <person name="Pepin K.H."/>
            <person name="Johnson M."/>
            <person name="Bhonagiri V."/>
            <person name="Zhang X."/>
            <person name="Suruliraj S."/>
            <person name="Warren W."/>
            <person name="Chinwalla A."/>
            <person name="Mardis E.R."/>
            <person name="Wilson R.K."/>
        </authorList>
    </citation>
    <scope>NUCLEOTIDE SEQUENCE [LARGE SCALE GENOMIC DNA]</scope>
    <source>
        <strain evidence="9 10">ATCC 29863</strain>
    </source>
</reference>
<keyword evidence="4 7" id="KW-0812">Transmembrane</keyword>
<dbReference type="Pfam" id="PF00528">
    <property type="entry name" value="BPD_transp_1"/>
    <property type="match status" value="1"/>
</dbReference>
<dbReference type="HOGENOM" id="CLU_028518_8_0_9"/>
<evidence type="ECO:0000259" key="8">
    <source>
        <dbReference type="PROSITE" id="PS50928"/>
    </source>
</evidence>
<proteinExistence type="inferred from homology"/>
<dbReference type="PATRIC" id="fig|411475.3.peg.114"/>
<dbReference type="GeneID" id="63973221"/>
<evidence type="ECO:0000256" key="2">
    <source>
        <dbReference type="ARBA" id="ARBA00022448"/>
    </source>
</evidence>
<dbReference type="InterPro" id="IPR050366">
    <property type="entry name" value="BP-dependent_transpt_permease"/>
</dbReference>
<dbReference type="CDD" id="cd06261">
    <property type="entry name" value="TM_PBP2"/>
    <property type="match status" value="1"/>
</dbReference>
<feature type="transmembrane region" description="Helical" evidence="7">
    <location>
        <begin position="185"/>
        <end position="208"/>
    </location>
</feature>
<evidence type="ECO:0000256" key="4">
    <source>
        <dbReference type="ARBA" id="ARBA00022692"/>
    </source>
</evidence>
<comment type="similarity">
    <text evidence="7">Belongs to the binding-protein-dependent transport system permease family.</text>
</comment>
<dbReference type="PANTHER" id="PTHR43386:SF1">
    <property type="entry name" value="D,D-DIPEPTIDE TRANSPORT SYSTEM PERMEASE PROTEIN DDPC-RELATED"/>
    <property type="match status" value="1"/>
</dbReference>
<feature type="transmembrane region" description="Helical" evidence="7">
    <location>
        <begin position="99"/>
        <end position="121"/>
    </location>
</feature>
<evidence type="ECO:0000256" key="5">
    <source>
        <dbReference type="ARBA" id="ARBA00022989"/>
    </source>
</evidence>
<gene>
    <name evidence="9" type="ORF">HMPREF0372_00129</name>
</gene>
<dbReference type="PROSITE" id="PS50928">
    <property type="entry name" value="ABC_TM1"/>
    <property type="match status" value="1"/>
</dbReference>
<evidence type="ECO:0000256" key="3">
    <source>
        <dbReference type="ARBA" id="ARBA00022475"/>
    </source>
</evidence>
<keyword evidence="5 7" id="KW-1133">Transmembrane helix</keyword>
<name>G9YKW9_FLAPL</name>
<dbReference type="InterPro" id="IPR035906">
    <property type="entry name" value="MetI-like_sf"/>
</dbReference>
<organism evidence="9 10">
    <name type="scientific">Flavonifractor plautii ATCC 29863</name>
    <dbReference type="NCBI Taxonomy" id="411475"/>
    <lineage>
        <taxon>Bacteria</taxon>
        <taxon>Bacillati</taxon>
        <taxon>Bacillota</taxon>
        <taxon>Clostridia</taxon>
        <taxon>Eubacteriales</taxon>
        <taxon>Oscillospiraceae</taxon>
        <taxon>Flavonifractor</taxon>
    </lineage>
</organism>
<dbReference type="RefSeq" id="WP_007488011.1">
    <property type="nucleotide sequence ID" value="NZ_JH417628.1"/>
</dbReference>
<dbReference type="Proteomes" id="UP000004459">
    <property type="component" value="Unassembled WGS sequence"/>
</dbReference>
<evidence type="ECO:0000256" key="7">
    <source>
        <dbReference type="RuleBase" id="RU363032"/>
    </source>
</evidence>
<dbReference type="EMBL" id="AGCK01000013">
    <property type="protein sequence ID" value="EHM55172.1"/>
    <property type="molecule type" value="Genomic_DNA"/>
</dbReference>
<evidence type="ECO:0000313" key="9">
    <source>
        <dbReference type="EMBL" id="EHM55172.1"/>
    </source>
</evidence>
<comment type="caution">
    <text evidence="9">The sequence shown here is derived from an EMBL/GenBank/DDBJ whole genome shotgun (WGS) entry which is preliminary data.</text>
</comment>
<protein>
    <submittedName>
        <fullName evidence="9">Oligopeptide ABC transporter, permease protein AppC family protein</fullName>
    </submittedName>
</protein>